<organism evidence="1 2">
    <name type="scientific">Leptosphaeria maculans (strain JN3 / isolate v23.1.3 / race Av1-4-5-6-7-8)</name>
    <name type="common">Blackleg fungus</name>
    <name type="synonym">Phoma lingam</name>
    <dbReference type="NCBI Taxonomy" id="985895"/>
    <lineage>
        <taxon>Eukaryota</taxon>
        <taxon>Fungi</taxon>
        <taxon>Dikarya</taxon>
        <taxon>Ascomycota</taxon>
        <taxon>Pezizomycotina</taxon>
        <taxon>Dothideomycetes</taxon>
        <taxon>Pleosporomycetidae</taxon>
        <taxon>Pleosporales</taxon>
        <taxon>Pleosporineae</taxon>
        <taxon>Leptosphaeriaceae</taxon>
        <taxon>Plenodomus</taxon>
        <taxon>Plenodomus lingam/Leptosphaeria maculans species complex</taxon>
    </lineage>
</organism>
<sequence>MAPELTPLLVNSLFSFVYRNTSGFTALDKILGRMMGDFKPTGRIVPSLLVIVCVEQ</sequence>
<protein>
    <submittedName>
        <fullName evidence="1">Uncharacterized protein</fullName>
    </submittedName>
</protein>
<dbReference type="Proteomes" id="UP000002668">
    <property type="component" value="Genome"/>
</dbReference>
<dbReference type="EMBL" id="FP929135">
    <property type="protein sequence ID" value="CBX99132.1"/>
    <property type="molecule type" value="Genomic_DNA"/>
</dbReference>
<evidence type="ECO:0000313" key="1">
    <source>
        <dbReference type="EMBL" id="CBX99132.1"/>
    </source>
</evidence>
<dbReference type="VEuPathDB" id="FungiDB:LEMA_uP083710.1"/>
<gene>
    <name evidence="1" type="ORF">LEMA_uP083710.1</name>
</gene>
<proteinExistence type="predicted"/>
<dbReference type="InParanoid" id="E5A687"/>
<reference evidence="2" key="1">
    <citation type="journal article" date="2011" name="Nat. Commun.">
        <title>Effector diversification within compartments of the Leptosphaeria maculans genome affected by Repeat-Induced Point mutations.</title>
        <authorList>
            <person name="Rouxel T."/>
            <person name="Grandaubert J."/>
            <person name="Hane J.K."/>
            <person name="Hoede C."/>
            <person name="van de Wouw A.P."/>
            <person name="Couloux A."/>
            <person name="Dominguez V."/>
            <person name="Anthouard V."/>
            <person name="Bally P."/>
            <person name="Bourras S."/>
            <person name="Cozijnsen A.J."/>
            <person name="Ciuffetti L.M."/>
            <person name="Degrave A."/>
            <person name="Dilmaghani A."/>
            <person name="Duret L."/>
            <person name="Fudal I."/>
            <person name="Goodwin S.B."/>
            <person name="Gout L."/>
            <person name="Glaser N."/>
            <person name="Linglin J."/>
            <person name="Kema G.H.J."/>
            <person name="Lapalu N."/>
            <person name="Lawrence C.B."/>
            <person name="May K."/>
            <person name="Meyer M."/>
            <person name="Ollivier B."/>
            <person name="Poulain J."/>
            <person name="Schoch C.L."/>
            <person name="Simon A."/>
            <person name="Spatafora J.W."/>
            <person name="Stachowiak A."/>
            <person name="Turgeon B.G."/>
            <person name="Tyler B.M."/>
            <person name="Vincent D."/>
            <person name="Weissenbach J."/>
            <person name="Amselem J."/>
            <person name="Quesneville H."/>
            <person name="Oliver R.P."/>
            <person name="Wincker P."/>
            <person name="Balesdent M.-H."/>
            <person name="Howlett B.J."/>
        </authorList>
    </citation>
    <scope>NUCLEOTIDE SEQUENCE [LARGE SCALE GENOMIC DNA]</scope>
    <source>
        <strain evidence="2">JN3 / isolate v23.1.3 / race Av1-4-5-6-7-8</strain>
    </source>
</reference>
<accession>E5A687</accession>
<dbReference type="HOGENOM" id="CLU_3014627_0_0_1"/>
<dbReference type="AlphaFoldDB" id="E5A687"/>
<name>E5A687_LEPMJ</name>
<keyword evidence="2" id="KW-1185">Reference proteome</keyword>
<evidence type="ECO:0000313" key="2">
    <source>
        <dbReference type="Proteomes" id="UP000002668"/>
    </source>
</evidence>